<dbReference type="PANTHER" id="PTHR37519:SF1">
    <property type="entry name" value="DIHYDROXYBIPHENYL DIOXYGENASE DOMAIN-CONTAINING PROTEIN"/>
    <property type="match status" value="1"/>
</dbReference>
<evidence type="ECO:0000313" key="1">
    <source>
        <dbReference type="EMBL" id="WPU66863.1"/>
    </source>
</evidence>
<dbReference type="PANTHER" id="PTHR37519">
    <property type="match status" value="1"/>
</dbReference>
<organism evidence="1 2">
    <name type="scientific">Peredibacter starrii</name>
    <dbReference type="NCBI Taxonomy" id="28202"/>
    <lineage>
        <taxon>Bacteria</taxon>
        <taxon>Pseudomonadati</taxon>
        <taxon>Bdellovibrionota</taxon>
        <taxon>Bacteriovoracia</taxon>
        <taxon>Bacteriovoracales</taxon>
        <taxon>Bacteriovoracaceae</taxon>
        <taxon>Peredibacter</taxon>
    </lineage>
</organism>
<evidence type="ECO:0000313" key="2">
    <source>
        <dbReference type="Proteomes" id="UP001324634"/>
    </source>
</evidence>
<dbReference type="KEGG" id="psti:SOO65_08885"/>
<dbReference type="Gene3D" id="3.10.180.10">
    <property type="entry name" value="2,3-Dihydroxybiphenyl 1,2-Dioxygenase, domain 1"/>
    <property type="match status" value="1"/>
</dbReference>
<proteinExistence type="predicted"/>
<dbReference type="InterPro" id="IPR029068">
    <property type="entry name" value="Glyas_Bleomycin-R_OHBP_Dase"/>
</dbReference>
<dbReference type="AlphaFoldDB" id="A0AAX4HUI9"/>
<gene>
    <name evidence="1" type="ORF">SOO65_08885</name>
</gene>
<name>A0AAX4HUI9_9BACT</name>
<protein>
    <submittedName>
        <fullName evidence="1">VOC family protein</fullName>
    </submittedName>
</protein>
<accession>A0AAX4HUI9</accession>
<dbReference type="SUPFAM" id="SSF54593">
    <property type="entry name" value="Glyoxalase/Bleomycin resistance protein/Dihydroxybiphenyl dioxygenase"/>
    <property type="match status" value="1"/>
</dbReference>
<keyword evidence="2" id="KW-1185">Reference proteome</keyword>
<reference evidence="1 2" key="1">
    <citation type="submission" date="2023-11" db="EMBL/GenBank/DDBJ databases">
        <title>Peredibacter starrii A3.12.</title>
        <authorList>
            <person name="Mitchell R.J."/>
        </authorList>
    </citation>
    <scope>NUCLEOTIDE SEQUENCE [LARGE SCALE GENOMIC DNA]</scope>
    <source>
        <strain evidence="1 2">A3.12</strain>
    </source>
</reference>
<dbReference type="RefSeq" id="WP_321399493.1">
    <property type="nucleotide sequence ID" value="NZ_CP139487.1"/>
</dbReference>
<sequence>MNKEQFYQSGYEFLEKLFTEFSEEEIQFEKHWSIDHLCFRTGSDESYEHFKSLFVDFGRLLIESPVNGRLISTFKLFEPFRYKHWFIDLVELPAPKKGKVTKEGFEHIEVVIDVPFADIINRYQGKTFAGGGLSKLFNRELEMELKSGAVKFHHLSLESVVNLEANTKVFHALMNSQVLEKLKFYEPLVTGTFPLNLHRTDSDLDILIPAKVEEVKALFPGATVSENVLSFTFEGVPFEIYCDSIPAVKQKASIHFQVEEKLLKLGGELFYQDLKELRSQGLKTEPAFAQRLHLKDDPYEALLNLRHYTEEELEKLIYGD</sequence>
<dbReference type="EMBL" id="CP139487">
    <property type="protein sequence ID" value="WPU66863.1"/>
    <property type="molecule type" value="Genomic_DNA"/>
</dbReference>
<dbReference type="Pfam" id="PF14091">
    <property type="entry name" value="DUF4269"/>
    <property type="match status" value="1"/>
</dbReference>
<dbReference type="InterPro" id="IPR010393">
    <property type="entry name" value="DUF991_YecM-like"/>
</dbReference>
<dbReference type="Pfam" id="PF06185">
    <property type="entry name" value="YecM"/>
    <property type="match status" value="1"/>
</dbReference>
<dbReference type="Proteomes" id="UP001324634">
    <property type="component" value="Chromosome"/>
</dbReference>
<dbReference type="InterPro" id="IPR025365">
    <property type="entry name" value="DUF4269"/>
</dbReference>